<evidence type="ECO:0000313" key="2">
    <source>
        <dbReference type="EMBL" id="REL36676.1"/>
    </source>
</evidence>
<accession>A0A3E0UIH9</accession>
<keyword evidence="1" id="KW-0812">Transmembrane</keyword>
<protein>
    <submittedName>
        <fullName evidence="2">Type II secretion system protein</fullName>
    </submittedName>
</protein>
<dbReference type="SUPFAM" id="SSF54523">
    <property type="entry name" value="Pili subunits"/>
    <property type="match status" value="1"/>
</dbReference>
<dbReference type="InterPro" id="IPR012902">
    <property type="entry name" value="N_methyl_site"/>
</dbReference>
<dbReference type="NCBIfam" id="TIGR02532">
    <property type="entry name" value="IV_pilin_GFxxxE"/>
    <property type="match status" value="1"/>
</dbReference>
<dbReference type="AlphaFoldDB" id="A0A3E0UIH9"/>
<comment type="caution">
    <text evidence="2">The sequence shown here is derived from an EMBL/GenBank/DDBJ whole genome shotgun (WGS) entry which is preliminary data.</text>
</comment>
<keyword evidence="1" id="KW-1133">Transmembrane helix</keyword>
<organism evidence="2 3">
    <name type="scientific">Thalassotalea euphylliae</name>
    <dbReference type="NCBI Taxonomy" id="1655234"/>
    <lineage>
        <taxon>Bacteria</taxon>
        <taxon>Pseudomonadati</taxon>
        <taxon>Pseudomonadota</taxon>
        <taxon>Gammaproteobacteria</taxon>
        <taxon>Alteromonadales</taxon>
        <taxon>Colwelliaceae</taxon>
        <taxon>Thalassotalea</taxon>
    </lineage>
</organism>
<dbReference type="PROSITE" id="PS00409">
    <property type="entry name" value="PROKAR_NTER_METHYL"/>
    <property type="match status" value="1"/>
</dbReference>
<feature type="transmembrane region" description="Helical" evidence="1">
    <location>
        <begin position="7"/>
        <end position="31"/>
    </location>
</feature>
<dbReference type="InterPro" id="IPR045584">
    <property type="entry name" value="Pilin-like"/>
</dbReference>
<name>A0A3E0UIH9_9GAMM</name>
<dbReference type="Gene3D" id="3.30.700.10">
    <property type="entry name" value="Glycoprotein, Type 4 Pilin"/>
    <property type="match status" value="1"/>
</dbReference>
<dbReference type="Proteomes" id="UP000256999">
    <property type="component" value="Unassembled WGS sequence"/>
</dbReference>
<dbReference type="EMBL" id="QUOV01000001">
    <property type="protein sequence ID" value="REL36676.1"/>
    <property type="molecule type" value="Genomic_DNA"/>
</dbReference>
<reference evidence="2 3" key="1">
    <citation type="submission" date="2018-08" db="EMBL/GenBank/DDBJ databases">
        <title>Thalassotalea euphylliae genome.</title>
        <authorList>
            <person name="Summers S."/>
            <person name="Rice S.A."/>
            <person name="Freckelton M.L."/>
            <person name="Nedved B.T."/>
            <person name="Hadfield M.G."/>
        </authorList>
    </citation>
    <scope>NUCLEOTIDE SEQUENCE [LARGE SCALE GENOMIC DNA]</scope>
    <source>
        <strain evidence="2 3">H2</strain>
    </source>
</reference>
<gene>
    <name evidence="2" type="ORF">DXX92_15905</name>
</gene>
<dbReference type="RefSeq" id="WP_116001436.1">
    <property type="nucleotide sequence ID" value="NZ_QUOV01000001.1"/>
</dbReference>
<dbReference type="OrthoDB" id="9788802at2"/>
<sequence>MLSRGRGFTLIEMVMVIVLLGITSVGIGSFIRLGSQAYAEVSARDELIASARFAVERLNRELRQALPNSIRANFSSVNVQCVEFMPIVASTIYQDIPVAPEPASDTLSIINFSGANNVNNNHSVAVYPINETDLYASNTRYIYPVDSVNIAANADTGTVELDVPTNVHFAEDSPTQRLYFISQSIRYCVENTELYRYEQVNNVLNRVLMAQNLQIPNNNPSDAIPDYAPFELATPSQFRNAITRADLRFNRGGEQVIFNNEVQVLNVP</sequence>
<evidence type="ECO:0000256" key="1">
    <source>
        <dbReference type="SAM" id="Phobius"/>
    </source>
</evidence>
<proteinExistence type="predicted"/>
<keyword evidence="1" id="KW-0472">Membrane</keyword>
<dbReference type="Pfam" id="PF07963">
    <property type="entry name" value="N_methyl"/>
    <property type="match status" value="1"/>
</dbReference>
<evidence type="ECO:0000313" key="3">
    <source>
        <dbReference type="Proteomes" id="UP000256999"/>
    </source>
</evidence>